<name>A0ABT3DMR8_9BACI</name>
<dbReference type="InterPro" id="IPR001387">
    <property type="entry name" value="Cro/C1-type_HTH"/>
</dbReference>
<reference evidence="2 3" key="1">
    <citation type="submission" date="2022-10" db="EMBL/GenBank/DDBJ databases">
        <title>Draft genome assembly of moderately radiation resistant bacterium Metabacillus halosaccharovorans.</title>
        <authorList>
            <person name="Pal S."/>
            <person name="Gopinathan A."/>
        </authorList>
    </citation>
    <scope>NUCLEOTIDE SEQUENCE [LARGE SCALE GENOMIC DNA]</scope>
    <source>
        <strain evidence="2 3">VITHBRA001</strain>
    </source>
</reference>
<evidence type="ECO:0000313" key="3">
    <source>
        <dbReference type="Proteomes" id="UP001526147"/>
    </source>
</evidence>
<dbReference type="EMBL" id="JAOYEY010000050">
    <property type="protein sequence ID" value="MCV9888204.1"/>
    <property type="molecule type" value="Genomic_DNA"/>
</dbReference>
<keyword evidence="3" id="KW-1185">Reference proteome</keyword>
<sequence>MAAYKAKKSNLKALLTKSNTELDVLAANTNIPLEQLHGYLDKKVMNLNNAMTISKALNCNIEDLYVWKVAGE</sequence>
<evidence type="ECO:0000313" key="2">
    <source>
        <dbReference type="EMBL" id="MCV9888204.1"/>
    </source>
</evidence>
<dbReference type="Proteomes" id="UP001526147">
    <property type="component" value="Unassembled WGS sequence"/>
</dbReference>
<comment type="caution">
    <text evidence="2">The sequence shown here is derived from an EMBL/GenBank/DDBJ whole genome shotgun (WGS) entry which is preliminary data.</text>
</comment>
<proteinExistence type="predicted"/>
<protein>
    <submittedName>
        <fullName evidence="2">Helix-turn-helix transcriptional regulator</fullName>
    </submittedName>
</protein>
<feature type="domain" description="HTH cro/C1-type" evidence="1">
    <location>
        <begin position="10"/>
        <end position="68"/>
    </location>
</feature>
<organism evidence="2 3">
    <name type="scientific">Metabacillus halosaccharovorans</name>
    <dbReference type="NCBI Taxonomy" id="930124"/>
    <lineage>
        <taxon>Bacteria</taxon>
        <taxon>Bacillati</taxon>
        <taxon>Bacillota</taxon>
        <taxon>Bacilli</taxon>
        <taxon>Bacillales</taxon>
        <taxon>Bacillaceae</taxon>
        <taxon>Metabacillus</taxon>
    </lineage>
</organism>
<gene>
    <name evidence="2" type="ORF">OIH86_21380</name>
</gene>
<accession>A0ABT3DMR8</accession>
<dbReference type="Pfam" id="PF13443">
    <property type="entry name" value="HTH_26"/>
    <property type="match status" value="1"/>
</dbReference>
<dbReference type="RefSeq" id="WP_169908181.1">
    <property type="nucleotide sequence ID" value="NZ_JAOYEY010000050.1"/>
</dbReference>
<evidence type="ECO:0000259" key="1">
    <source>
        <dbReference type="Pfam" id="PF13443"/>
    </source>
</evidence>